<dbReference type="EMBL" id="CP038908">
    <property type="protein sequence ID" value="QGO07366.1"/>
    <property type="molecule type" value="Genomic_DNA"/>
</dbReference>
<proteinExistence type="predicted"/>
<dbReference type="RefSeq" id="WP_016211160.1">
    <property type="nucleotide sequence ID" value="NZ_CP012413.1"/>
</dbReference>
<dbReference type="GeneID" id="66742236"/>
<dbReference type="AlphaFoldDB" id="A0A9Q5VAY7"/>
<accession>A0A9Q5VAY7</accession>
<reference evidence="1 2" key="1">
    <citation type="submission" date="2019-04" db="EMBL/GenBank/DDBJ databases">
        <title>Complete genome sequencing of Piscirickettsia salmonis strain Psal-009.</title>
        <authorList>
            <person name="Schober I."/>
            <person name="Bunk B."/>
            <person name="Sproer C."/>
            <person name="Carril G.P."/>
            <person name="Riedel T."/>
            <person name="Flores-Herrera P.A."/>
            <person name="Nourdin-Galindo G."/>
            <person name="Marshall S.H."/>
            <person name="Overmann J."/>
        </authorList>
    </citation>
    <scope>NUCLEOTIDE SEQUENCE [LARGE SCALE GENOMIC DNA]</scope>
    <source>
        <strain evidence="1 2">Psal-009</strain>
    </source>
</reference>
<name>A0A9Q5VAY7_PISSA</name>
<dbReference type="Proteomes" id="UP000422232">
    <property type="component" value="Chromosome"/>
</dbReference>
<keyword evidence="2" id="KW-1185">Reference proteome</keyword>
<organism evidence="1 2">
    <name type="scientific">Piscirickettsia salmonis</name>
    <dbReference type="NCBI Taxonomy" id="1238"/>
    <lineage>
        <taxon>Bacteria</taxon>
        <taxon>Pseudomonadati</taxon>
        <taxon>Pseudomonadota</taxon>
        <taxon>Gammaproteobacteria</taxon>
        <taxon>Thiotrichales</taxon>
        <taxon>Piscirickettsiaceae</taxon>
        <taxon>Piscirickettsia</taxon>
    </lineage>
</organism>
<gene>
    <name evidence="1" type="ORF">Psal009_03312</name>
</gene>
<evidence type="ECO:0000313" key="1">
    <source>
        <dbReference type="EMBL" id="QGO07366.1"/>
    </source>
</evidence>
<evidence type="ECO:0000313" key="2">
    <source>
        <dbReference type="Proteomes" id="UP000422232"/>
    </source>
</evidence>
<sequence length="334" mass="38365">MPLKRLNAQTLKDIAEAYQEAHPDYSTWLSQQTKDNPSEEQCAITLRELLQHIGENTTKDNQLGDEIAKTLQQFYGFTPPKRIDSNHPYDKHIKQCALQEEYLDCQLKRLLNFKLFLKPKTVSTHTPNDGFNYNTYSDSKRRKAIKTEIIRRIEIGRIHKLWAKDATAILGSHSNSLGTGTTKSLQRILTNPETFTRLYAPEIRDMDQRQLINLYVAIKEGIISPWANDLSHSLKAIKYTLMAKVENKGIASNVTKEEISTVIDDQRNLFKSSSTNARKHIDGLKDSNELKQALVKPSEPPKLIFKATLEKQEKAIEDMAERMEEDRADTDYEM</sequence>
<protein>
    <submittedName>
        <fullName evidence="1">Uncharacterized protein</fullName>
    </submittedName>
</protein>